<dbReference type="AlphaFoldDB" id="A0A921MDA2"/>
<dbReference type="InterPro" id="IPR002081">
    <property type="entry name" value="Cryptochrome/DNA_photolyase_1"/>
</dbReference>
<dbReference type="Pfam" id="PF00875">
    <property type="entry name" value="DNA_photolyase"/>
    <property type="match status" value="1"/>
</dbReference>
<dbReference type="PROSITE" id="PS00691">
    <property type="entry name" value="DNA_PHOTOLYASES_1_2"/>
    <property type="match status" value="1"/>
</dbReference>
<dbReference type="InterPro" id="IPR018394">
    <property type="entry name" value="DNA_photolyase_1_CS_C"/>
</dbReference>
<evidence type="ECO:0000313" key="10">
    <source>
        <dbReference type="Proteomes" id="UP000784435"/>
    </source>
</evidence>
<evidence type="ECO:0000256" key="7">
    <source>
        <dbReference type="SAM" id="MobiDB-lite"/>
    </source>
</evidence>
<keyword evidence="2 4" id="KW-0274">FAD</keyword>
<dbReference type="PANTHER" id="PTHR11455">
    <property type="entry name" value="CRYPTOCHROME"/>
    <property type="match status" value="1"/>
</dbReference>
<feature type="site" description="Electron transfer via tryptophanyl radical" evidence="5">
    <location>
        <position position="407"/>
    </location>
</feature>
<dbReference type="GO" id="GO:0009416">
    <property type="term" value="P:response to light stimulus"/>
    <property type="evidence" value="ECO:0007669"/>
    <property type="project" value="TreeGrafter"/>
</dbReference>
<evidence type="ECO:0000259" key="8">
    <source>
        <dbReference type="PROSITE" id="PS51645"/>
    </source>
</evidence>
<dbReference type="Gene3D" id="1.10.579.10">
    <property type="entry name" value="DNA Cyclobutane Dipyrimidine Photolyase, subunit A, domain 3"/>
    <property type="match status" value="1"/>
</dbReference>
<reference evidence="9" key="2">
    <citation type="submission" date="2021-09" db="EMBL/GenBank/DDBJ databases">
        <authorList>
            <person name="Gilroy R."/>
        </authorList>
    </citation>
    <scope>NUCLEOTIDE SEQUENCE</scope>
    <source>
        <strain evidence="9">ChiGjej5B5-7349</strain>
    </source>
</reference>
<feature type="binding site" evidence="4">
    <location>
        <position position="248"/>
    </location>
    <ligand>
        <name>FAD</name>
        <dbReference type="ChEBI" id="CHEBI:57692"/>
    </ligand>
</feature>
<reference evidence="9" key="1">
    <citation type="journal article" date="2021" name="PeerJ">
        <title>Extensive microbial diversity within the chicken gut microbiome revealed by metagenomics and culture.</title>
        <authorList>
            <person name="Gilroy R."/>
            <person name="Ravi A."/>
            <person name="Getino M."/>
            <person name="Pursley I."/>
            <person name="Horton D.L."/>
            <person name="Alikhan N.F."/>
            <person name="Baker D."/>
            <person name="Gharbi K."/>
            <person name="Hall N."/>
            <person name="Watson M."/>
            <person name="Adriaenssens E.M."/>
            <person name="Foster-Nyarko E."/>
            <person name="Jarju S."/>
            <person name="Secka A."/>
            <person name="Antonio M."/>
            <person name="Oren A."/>
            <person name="Chaudhuri R.R."/>
            <person name="La Ragione R."/>
            <person name="Hildebrand F."/>
            <person name="Pallen M.J."/>
        </authorList>
    </citation>
    <scope>NUCLEOTIDE SEQUENCE</scope>
    <source>
        <strain evidence="9">ChiGjej5B5-7349</strain>
    </source>
</reference>
<dbReference type="GO" id="GO:0071949">
    <property type="term" value="F:FAD binding"/>
    <property type="evidence" value="ECO:0007669"/>
    <property type="project" value="TreeGrafter"/>
</dbReference>
<dbReference type="InterPro" id="IPR036155">
    <property type="entry name" value="Crypto/Photolyase_N_sf"/>
</dbReference>
<dbReference type="PROSITE" id="PS51645">
    <property type="entry name" value="PHR_CRY_ALPHA_BETA"/>
    <property type="match status" value="1"/>
</dbReference>
<dbReference type="InterPro" id="IPR005101">
    <property type="entry name" value="Cryptochr/Photolyase_FAD-bd"/>
</dbReference>
<feature type="region of interest" description="Disordered" evidence="7">
    <location>
        <begin position="246"/>
        <end position="265"/>
    </location>
</feature>
<protein>
    <submittedName>
        <fullName evidence="9">DNA photolyase family protein</fullName>
    </submittedName>
</protein>
<dbReference type="PROSITE" id="PS00394">
    <property type="entry name" value="DNA_PHOTOLYASES_1_1"/>
    <property type="match status" value="1"/>
</dbReference>
<keyword evidence="3 6" id="KW-0157">Chromophore</keyword>
<comment type="similarity">
    <text evidence="6">Belongs to the DNA photolyase family.</text>
</comment>
<feature type="binding site" evidence="4">
    <location>
        <begin position="397"/>
        <end position="399"/>
    </location>
    <ligand>
        <name>FAD</name>
        <dbReference type="ChEBI" id="CHEBI:57692"/>
    </ligand>
</feature>
<feature type="binding site" evidence="4">
    <location>
        <position position="297"/>
    </location>
    <ligand>
        <name>FAD</name>
        <dbReference type="ChEBI" id="CHEBI:57692"/>
    </ligand>
</feature>
<name>A0A921MDA2_9MICO</name>
<feature type="binding site" evidence="4">
    <location>
        <begin position="260"/>
        <end position="264"/>
    </location>
    <ligand>
        <name>FAD</name>
        <dbReference type="ChEBI" id="CHEBI:57692"/>
    </ligand>
</feature>
<proteinExistence type="inferred from homology"/>
<evidence type="ECO:0000256" key="4">
    <source>
        <dbReference type="PIRSR" id="PIRSR602081-1"/>
    </source>
</evidence>
<evidence type="ECO:0000313" key="9">
    <source>
        <dbReference type="EMBL" id="HJG79938.1"/>
    </source>
</evidence>
<dbReference type="Pfam" id="PF03441">
    <property type="entry name" value="FAD_binding_7"/>
    <property type="match status" value="1"/>
</dbReference>
<evidence type="ECO:0000256" key="6">
    <source>
        <dbReference type="RuleBase" id="RU004182"/>
    </source>
</evidence>
<comment type="cofactor">
    <cofactor evidence="4">
        <name>FAD</name>
        <dbReference type="ChEBI" id="CHEBI:57692"/>
    </cofactor>
    <text evidence="4">Binds 1 FAD per subunit.</text>
</comment>
<dbReference type="InterPro" id="IPR014729">
    <property type="entry name" value="Rossmann-like_a/b/a_fold"/>
</dbReference>
<evidence type="ECO:0000256" key="1">
    <source>
        <dbReference type="ARBA" id="ARBA00022630"/>
    </source>
</evidence>
<dbReference type="SUPFAM" id="SSF52425">
    <property type="entry name" value="Cryptochrome/photolyase, N-terminal domain"/>
    <property type="match status" value="1"/>
</dbReference>
<dbReference type="PANTHER" id="PTHR11455:SF9">
    <property type="entry name" value="CRYPTOCHROME CIRCADIAN CLOCK 5 ISOFORM X1"/>
    <property type="match status" value="1"/>
</dbReference>
<gene>
    <name evidence="9" type="ORF">K8V08_05965</name>
</gene>
<comment type="caution">
    <text evidence="9">The sequence shown here is derived from an EMBL/GenBank/DDBJ whole genome shotgun (WGS) entry which is preliminary data.</text>
</comment>
<feature type="domain" description="Photolyase/cryptochrome alpha/beta" evidence="8">
    <location>
        <begin position="12"/>
        <end position="139"/>
    </location>
</feature>
<dbReference type="Proteomes" id="UP000784435">
    <property type="component" value="Unassembled WGS sequence"/>
</dbReference>
<dbReference type="Gene3D" id="1.25.40.80">
    <property type="match status" value="1"/>
</dbReference>
<dbReference type="SUPFAM" id="SSF48173">
    <property type="entry name" value="Cryptochrome/photolyase FAD-binding domain"/>
    <property type="match status" value="1"/>
</dbReference>
<dbReference type="GO" id="GO:0006950">
    <property type="term" value="P:response to stress"/>
    <property type="evidence" value="ECO:0007669"/>
    <property type="project" value="UniProtKB-ARBA"/>
</dbReference>
<dbReference type="PRINTS" id="PR00147">
    <property type="entry name" value="DNAPHOTLYASE"/>
</dbReference>
<accession>A0A921MDA2</accession>
<feature type="site" description="Electron transfer via tryptophanyl radical" evidence="5">
    <location>
        <position position="384"/>
    </location>
</feature>
<dbReference type="GO" id="GO:0006139">
    <property type="term" value="P:nucleobase-containing compound metabolic process"/>
    <property type="evidence" value="ECO:0007669"/>
    <property type="project" value="UniProtKB-ARBA"/>
</dbReference>
<feature type="site" description="Electron transfer via tryptophanyl radical" evidence="5">
    <location>
        <position position="331"/>
    </location>
</feature>
<evidence type="ECO:0000256" key="2">
    <source>
        <dbReference type="ARBA" id="ARBA00022827"/>
    </source>
</evidence>
<dbReference type="GO" id="GO:0003904">
    <property type="term" value="F:deoxyribodipyrimidine photo-lyase activity"/>
    <property type="evidence" value="ECO:0007669"/>
    <property type="project" value="TreeGrafter"/>
</dbReference>
<dbReference type="EMBL" id="DYUK01000128">
    <property type="protein sequence ID" value="HJG79938.1"/>
    <property type="molecule type" value="Genomic_DNA"/>
</dbReference>
<dbReference type="Gene3D" id="3.40.50.620">
    <property type="entry name" value="HUPs"/>
    <property type="match status" value="1"/>
</dbReference>
<dbReference type="InterPro" id="IPR006050">
    <property type="entry name" value="DNA_photolyase_N"/>
</dbReference>
<evidence type="ECO:0000256" key="3">
    <source>
        <dbReference type="ARBA" id="ARBA00022991"/>
    </source>
</evidence>
<sequence>MTGGAPAAGDRALVLWWVRDDLRLADNPALLAAARGGCVVALHIDEDVPGARKPGAASRWWLHGSLTALAADLRQHGVPLVLASGDPRAVVPDVVRRLGAARVVWNRRYHRPFRAVDAQLKDGLRRDGVDVESFAAFLLHEPWTVTKDDGTGYRVYGAFARACRSREAPRPPLPPPDDLRGPERSSGAVGGLGVSTWLDEEAFSAQLRVRGWEPTGPDWAGGLRATWVPGEAGAHARLDELDDVLDGYADGRDRPDQGATSQLSPRLRFGELSPHQVWHRSLECASEAQATAAAETYRSELLWREFAWHRRAVLPQMETENIRPQFDAFEWDEDPVALRAWQQGRTGVPLVDAGMRELWETGFMHNRVRMVTASFLVKNLQQDWRVGEQWFWDTLVDADEGANPFNWQWVAGSGDDAAPYFRIFNPYRQAERFDPQGMYVDRWVPRDEQQREPIVDVAQSRRAALAEYRRVTS</sequence>
<dbReference type="InterPro" id="IPR036134">
    <property type="entry name" value="Crypto/Photolyase_FAD-like_sf"/>
</dbReference>
<evidence type="ECO:0000256" key="5">
    <source>
        <dbReference type="PIRSR" id="PIRSR602081-2"/>
    </source>
</evidence>
<dbReference type="GO" id="GO:0003677">
    <property type="term" value="F:DNA binding"/>
    <property type="evidence" value="ECO:0007669"/>
    <property type="project" value="TreeGrafter"/>
</dbReference>
<keyword evidence="1 4" id="KW-0285">Flavoprotein</keyword>
<organism evidence="9 10">
    <name type="scientific">Brevibacterium senegalense</name>
    <dbReference type="NCBI Taxonomy" id="1033736"/>
    <lineage>
        <taxon>Bacteria</taxon>
        <taxon>Bacillati</taxon>
        <taxon>Actinomycetota</taxon>
        <taxon>Actinomycetes</taxon>
        <taxon>Micrococcales</taxon>
        <taxon>Brevibacteriaceae</taxon>
        <taxon>Brevibacterium</taxon>
    </lineage>
</organism>
<feature type="region of interest" description="Disordered" evidence="7">
    <location>
        <begin position="165"/>
        <end position="191"/>
    </location>
</feature>